<evidence type="ECO:0000313" key="1">
    <source>
        <dbReference type="EMBL" id="PWE85093.1"/>
    </source>
</evidence>
<dbReference type="EMBL" id="JRFS01000001">
    <property type="protein sequence ID" value="PWE85093.1"/>
    <property type="molecule type" value="Genomic_DNA"/>
</dbReference>
<dbReference type="NCBIfam" id="TIGR02126">
    <property type="entry name" value="phgtail_TP901_1"/>
    <property type="match status" value="1"/>
</dbReference>
<dbReference type="RefSeq" id="WP_109256932.1">
    <property type="nucleotide sequence ID" value="NZ_JRFS01000001.1"/>
</dbReference>
<dbReference type="AlphaFoldDB" id="A0A2U2EKQ1"/>
<protein>
    <submittedName>
        <fullName evidence="1">Antigen A</fullName>
    </submittedName>
</protein>
<gene>
    <name evidence="1" type="ORF">LD38_00295</name>
</gene>
<accession>A0A2U2EKQ1</accession>
<reference evidence="1 2" key="1">
    <citation type="submission" date="2014-09" db="EMBL/GenBank/DDBJ databases">
        <title>Butyrate-producing bacteria isolated from human gut.</title>
        <authorList>
            <person name="Zhang Q."/>
            <person name="Zhao L."/>
        </authorList>
    </citation>
    <scope>NUCLEOTIDE SEQUENCE [LARGE SCALE GENOMIC DNA]</scope>
    <source>
        <strain evidence="1 2">R22</strain>
    </source>
</reference>
<dbReference type="Proteomes" id="UP000245905">
    <property type="component" value="Unassembled WGS sequence"/>
</dbReference>
<sequence>MKYIKQLFGNEAASEATTGFDKGVYCDFSANAVKALAGKDILLAVWNAEGTAIRAIAGQQTLKLNRSADTIEVTTKDTGDGWKAYIAGAKEWSIDTDGLYINTDASMQALSTAFENGDPVCIKVYNKKTKKSMFGGLAVTTDFPLEAPYDDSMTYSISLKGQGKLVDLSSNPVTPDTLPA</sequence>
<dbReference type="NCBIfam" id="NF047353">
    <property type="entry name" value="tube_lmo2291"/>
    <property type="match status" value="1"/>
</dbReference>
<comment type="caution">
    <text evidence="1">The sequence shown here is derived from an EMBL/GenBank/DDBJ whole genome shotgun (WGS) entry which is preliminary data.</text>
</comment>
<proteinExistence type="predicted"/>
<evidence type="ECO:0000313" key="2">
    <source>
        <dbReference type="Proteomes" id="UP000245905"/>
    </source>
</evidence>
<dbReference type="PRINTS" id="PR01996">
    <property type="entry name" value="MTP1FAMILY"/>
</dbReference>
<dbReference type="Pfam" id="PF06199">
    <property type="entry name" value="Phage_tail_2"/>
    <property type="match status" value="1"/>
</dbReference>
<dbReference type="Gene3D" id="4.10.410.40">
    <property type="match status" value="1"/>
</dbReference>
<organism evidence="1 2">
    <name type="scientific">Agathobacter rectalis</name>
    <dbReference type="NCBI Taxonomy" id="39491"/>
    <lineage>
        <taxon>Bacteria</taxon>
        <taxon>Bacillati</taxon>
        <taxon>Bacillota</taxon>
        <taxon>Clostridia</taxon>
        <taxon>Lachnospirales</taxon>
        <taxon>Lachnospiraceae</taxon>
        <taxon>Agathobacter</taxon>
    </lineage>
</organism>
<dbReference type="InterPro" id="IPR011855">
    <property type="entry name" value="Phgtail_TP901_1"/>
</dbReference>
<name>A0A2U2EKQ1_9FIRM</name>
<dbReference type="InterPro" id="IPR022344">
    <property type="entry name" value="GTA_major-tail"/>
</dbReference>